<evidence type="ECO:0000313" key="2">
    <source>
        <dbReference type="EMBL" id="MBZ1350319.1"/>
    </source>
</evidence>
<name>A0A953N8U2_9BURK</name>
<dbReference type="EMBL" id="JAHXRI010000006">
    <property type="protein sequence ID" value="MBZ1350319.1"/>
    <property type="molecule type" value="Genomic_DNA"/>
</dbReference>
<evidence type="ECO:0000256" key="1">
    <source>
        <dbReference type="SAM" id="MobiDB-lite"/>
    </source>
</evidence>
<organism evidence="2 3">
    <name type="scientific">Zwartia hollandica</name>
    <dbReference type="NCBI Taxonomy" id="324606"/>
    <lineage>
        <taxon>Bacteria</taxon>
        <taxon>Pseudomonadati</taxon>
        <taxon>Pseudomonadota</taxon>
        <taxon>Betaproteobacteria</taxon>
        <taxon>Burkholderiales</taxon>
        <taxon>Alcaligenaceae</taxon>
        <taxon>Zwartia</taxon>
    </lineage>
</organism>
<feature type="compositionally biased region" description="Polar residues" evidence="1">
    <location>
        <begin position="1"/>
        <end position="13"/>
    </location>
</feature>
<keyword evidence="3" id="KW-1185">Reference proteome</keyword>
<protein>
    <submittedName>
        <fullName evidence="2">Uncharacterized protein</fullName>
    </submittedName>
</protein>
<dbReference type="AlphaFoldDB" id="A0A953N8U2"/>
<proteinExistence type="predicted"/>
<dbReference type="RefSeq" id="WP_259660700.1">
    <property type="nucleotide sequence ID" value="NZ_JAHXRI010000006.1"/>
</dbReference>
<accession>A0A953N8U2</accession>
<reference evidence="2" key="1">
    <citation type="submission" date="2021-07" db="EMBL/GenBank/DDBJ databases">
        <title>New genus and species of the family Alcaligenaceae.</title>
        <authorList>
            <person name="Hahn M.W."/>
        </authorList>
    </citation>
    <scope>NUCLEOTIDE SEQUENCE</scope>
    <source>
        <strain evidence="2">LF4-65</strain>
    </source>
</reference>
<feature type="region of interest" description="Disordered" evidence="1">
    <location>
        <begin position="1"/>
        <end position="35"/>
    </location>
</feature>
<sequence length="74" mass="8446">MSLHLPNTRNTLSEPKPFSRDGGNEDDYESNSIQAQQDRAWLREQLLAGLNSPLCDPITPAFFERLRARARGEF</sequence>
<dbReference type="Proteomes" id="UP000739565">
    <property type="component" value="Unassembled WGS sequence"/>
</dbReference>
<comment type="caution">
    <text evidence="2">The sequence shown here is derived from an EMBL/GenBank/DDBJ whole genome shotgun (WGS) entry which is preliminary data.</text>
</comment>
<gene>
    <name evidence="2" type="ORF">KZZ10_06630</name>
</gene>
<evidence type="ECO:0000313" key="3">
    <source>
        <dbReference type="Proteomes" id="UP000739565"/>
    </source>
</evidence>